<evidence type="ECO:0008006" key="3">
    <source>
        <dbReference type="Google" id="ProtNLM"/>
    </source>
</evidence>
<dbReference type="InterPro" id="IPR036689">
    <property type="entry name" value="ESAT-6-like_sf"/>
</dbReference>
<dbReference type="Gene3D" id="1.20.1260.20">
    <property type="entry name" value="PPE superfamily"/>
    <property type="match status" value="1"/>
</dbReference>
<dbReference type="RefSeq" id="WP_144140033.1">
    <property type="nucleotide sequence ID" value="NZ_CABHOD010000015.1"/>
</dbReference>
<dbReference type="Proteomes" id="UP000331308">
    <property type="component" value="Unassembled WGS sequence"/>
</dbReference>
<dbReference type="InterPro" id="IPR038332">
    <property type="entry name" value="PPE_sf"/>
</dbReference>
<accession>A0AAX3IZ80</accession>
<organism evidence="1 2">
    <name type="scientific">Bifidobacterium pseudocatenulatum</name>
    <dbReference type="NCBI Taxonomy" id="28026"/>
    <lineage>
        <taxon>Bacteria</taxon>
        <taxon>Bacillati</taxon>
        <taxon>Actinomycetota</taxon>
        <taxon>Actinomycetes</taxon>
        <taxon>Bifidobacteriales</taxon>
        <taxon>Bifidobacteriaceae</taxon>
        <taxon>Bifidobacterium</taxon>
    </lineage>
</organism>
<gene>
    <name evidence="1" type="ORF">BPLFYP29_00156</name>
</gene>
<evidence type="ECO:0000313" key="1">
    <source>
        <dbReference type="EMBL" id="VUX65659.1"/>
    </source>
</evidence>
<reference evidence="1 2" key="1">
    <citation type="submission" date="2019-07" db="EMBL/GenBank/DDBJ databases">
        <authorList>
            <person name="Chang H.-W."/>
            <person name="Raman A."/>
            <person name="Venkatesh S."/>
            <person name="Gehrig J."/>
        </authorList>
    </citation>
    <scope>NUCLEOTIDE SEQUENCE [LARGE SCALE GENOMIC DNA]</scope>
    <source>
        <strain evidence="1">Bifidobacterium_pseudocatenulatum_LFYP_29</strain>
    </source>
</reference>
<dbReference type="EMBL" id="CABHOD010000015">
    <property type="protein sequence ID" value="VUX65659.1"/>
    <property type="molecule type" value="Genomic_DNA"/>
</dbReference>
<dbReference type="AlphaFoldDB" id="A0AAX3IZ80"/>
<dbReference type="SUPFAM" id="SSF140453">
    <property type="entry name" value="EsxAB dimer-like"/>
    <property type="match status" value="1"/>
</dbReference>
<proteinExistence type="predicted"/>
<protein>
    <recommendedName>
        <fullName evidence="3">ESX-1 secretion-associated protein EspA/EspE-like domain-containing protein</fullName>
    </recommendedName>
</protein>
<evidence type="ECO:0000313" key="2">
    <source>
        <dbReference type="Proteomes" id="UP000331308"/>
    </source>
</evidence>
<name>A0AAX3IZ80_BIFPS</name>
<sequence>MAAKEDDGSANDLHFGPITIDVPDDLSDIKRDLKFYQKVGEAYDSRKVGKAVSALLSGQKFGYTSADKVVGRILEKTGFDKKDIGRKSQKFEDASKRFTESLEGDLTRQSAHDLAKTLDSKITTLRIAISGVDFICKALFGVSPIDEWVRKPFFGDWDELRDTAGKWQSLAETLPEVQTALLEISNSLDETVWSGQAADIYVVRNEAVADALVEAPEPCSEMAQALNALADNAEKTLNLIFDTLSEIISLLKLIAGELIIPGAGPVLATVTVAAEVTQAIQWASDIVEYLNNLYEALNGLCVCLMVMQRLSVKTEGMLSVFGGGTSNGGTGSTSNDVAFAGASGGSSDGR</sequence>
<comment type="caution">
    <text evidence="1">The sequence shown here is derived from an EMBL/GenBank/DDBJ whole genome shotgun (WGS) entry which is preliminary data.</text>
</comment>